<evidence type="ECO:0000313" key="2">
    <source>
        <dbReference type="EMBL" id="MFC4867827.1"/>
    </source>
</evidence>
<comment type="caution">
    <text evidence="2">The sequence shown here is derived from an EMBL/GenBank/DDBJ whole genome shotgun (WGS) entry which is preliminary data.</text>
</comment>
<keyword evidence="3" id="KW-1185">Reference proteome</keyword>
<sequence length="295" mass="31724">MPVEPRPLRSSSPLPPYRAVLAVDVEKYTGNGSYHQQIISSTIETVLEEAFARSGLAEVWAERRFPQKTGDGYVIGVEPENLPFLIHPLLGHLQEALEDAQPGLATHDRELRLRLRASIDVGPLPDSGNKDDPIDGIGRAMNDTHRLLDSGPVRQELRLSDRDITLLVAIVSGRVYDEAVLGKFVGVNPRKFRPVDVELPQKEFRQQGYLFVPAPSRSGEGKAREATEPTGDTDDGDDGSPGPPDTAGPPPDPRSTGPTTGQTANSIGDNYGQAVQGGTIHGGIHGGGLRGRRDG</sequence>
<evidence type="ECO:0000256" key="1">
    <source>
        <dbReference type="SAM" id="MobiDB-lite"/>
    </source>
</evidence>
<accession>A0ABV9SP32</accession>
<proteinExistence type="predicted"/>
<gene>
    <name evidence="2" type="ORF">ACFPCZ_14405</name>
</gene>
<protein>
    <submittedName>
        <fullName evidence="2">Uncharacterized protein</fullName>
    </submittedName>
</protein>
<dbReference type="EMBL" id="JBHSIY010000010">
    <property type="protein sequence ID" value="MFC4867827.1"/>
    <property type="molecule type" value="Genomic_DNA"/>
</dbReference>
<feature type="compositionally biased region" description="Pro residues" evidence="1">
    <location>
        <begin position="241"/>
        <end position="253"/>
    </location>
</feature>
<feature type="compositionally biased region" description="Gly residues" evidence="1">
    <location>
        <begin position="279"/>
        <end position="289"/>
    </location>
</feature>
<evidence type="ECO:0000313" key="3">
    <source>
        <dbReference type="Proteomes" id="UP001595858"/>
    </source>
</evidence>
<feature type="compositionally biased region" description="Polar residues" evidence="1">
    <location>
        <begin position="256"/>
        <end position="268"/>
    </location>
</feature>
<dbReference type="Proteomes" id="UP001595858">
    <property type="component" value="Unassembled WGS sequence"/>
</dbReference>
<dbReference type="RefSeq" id="WP_344145479.1">
    <property type="nucleotide sequence ID" value="NZ_BAAAQI010000014.1"/>
</dbReference>
<feature type="region of interest" description="Disordered" evidence="1">
    <location>
        <begin position="208"/>
        <end position="295"/>
    </location>
</feature>
<name>A0ABV9SP32_9ACTN</name>
<reference evidence="3" key="1">
    <citation type="journal article" date="2019" name="Int. J. Syst. Evol. Microbiol.">
        <title>The Global Catalogue of Microorganisms (GCM) 10K type strain sequencing project: providing services to taxonomists for standard genome sequencing and annotation.</title>
        <authorList>
            <consortium name="The Broad Institute Genomics Platform"/>
            <consortium name="The Broad Institute Genome Sequencing Center for Infectious Disease"/>
            <person name="Wu L."/>
            <person name="Ma J."/>
        </authorList>
    </citation>
    <scope>NUCLEOTIDE SEQUENCE [LARGE SCALE GENOMIC DNA]</scope>
    <source>
        <strain evidence="3">CGMCC 4.7304</strain>
    </source>
</reference>
<organism evidence="2 3">
    <name type="scientific">Streptomonospora arabica</name>
    <dbReference type="NCBI Taxonomy" id="412417"/>
    <lineage>
        <taxon>Bacteria</taxon>
        <taxon>Bacillati</taxon>
        <taxon>Actinomycetota</taxon>
        <taxon>Actinomycetes</taxon>
        <taxon>Streptosporangiales</taxon>
        <taxon>Nocardiopsidaceae</taxon>
        <taxon>Streptomonospora</taxon>
    </lineage>
</organism>